<dbReference type="InterPro" id="IPR025487">
    <property type="entry name" value="DUF4379"/>
</dbReference>
<dbReference type="Proteomes" id="UP000289600">
    <property type="component" value="Segment"/>
</dbReference>
<sequence length="430" mass="50840">MKCEGNKLCDDIKCKTCFEKSFASSDKAKYWSKKNDLSPRQIFKGSSKKYIFDCDICGHSFCIGLDCVKKGNWCSYCSNKNLCGDLNCNICLDKSFLNSDKVEFWSEDNIIAPFEVFKKSSKKYIFDCNICFHSFNMSPNCIHKNKWCPFCTNRILCDNLKCKTCFEKSFANHPKVKYWSDLNKINPRNVFKQSCKKYIFNCDCGHSFSIRLDTLSQNKWCSYCTNQKLCDKKNCHTCFNKSFASSEYSLFLTKNNPNPRKFFKSTKRKVCEFKCKKGHIFKTRIDCISGGQWCPRCVNKTEEKLHKWLEDNCYNPKSQAKFEWCKSKTYLPFDFCLEDFKILIELDGPQHFKQISNWESPDIVRERDIHKMKLAVDNGFTVIRLLQEDVWRDSLDWQSYLSRKIYCRKNPKILFCESDNQYKKHKKLLI</sequence>
<name>A0A2P1EMH8_9VIRU</name>
<keyword evidence="3" id="KW-0255">Endonuclease</keyword>
<protein>
    <submittedName>
        <fullName evidence="3">Restriction endonuclease</fullName>
    </submittedName>
</protein>
<keyword evidence="3" id="KW-0378">Hydrolase</keyword>
<dbReference type="Pfam" id="PF04480">
    <property type="entry name" value="DUF559"/>
    <property type="match status" value="1"/>
</dbReference>
<evidence type="ECO:0000313" key="3">
    <source>
        <dbReference type="EMBL" id="AVL95058.1"/>
    </source>
</evidence>
<dbReference type="Pfam" id="PF14311">
    <property type="entry name" value="DUF4379"/>
    <property type="match status" value="1"/>
</dbReference>
<organism evidence="3 4">
    <name type="scientific">Moumouvirus australiensis</name>
    <dbReference type="NCBI Taxonomy" id="2109587"/>
    <lineage>
        <taxon>Viruses</taxon>
        <taxon>Varidnaviria</taxon>
        <taxon>Bamfordvirae</taxon>
        <taxon>Nucleocytoviricota</taxon>
        <taxon>Megaviricetes</taxon>
        <taxon>Imitervirales</taxon>
        <taxon>Mimiviridae</taxon>
        <taxon>Megamimivirinae</taxon>
        <taxon>Moumouvirus</taxon>
        <taxon>Moumouvirus australiense</taxon>
    </lineage>
</organism>
<reference evidence="4" key="1">
    <citation type="submission" date="2018-01" db="EMBL/GenBank/DDBJ databases">
        <title>Testimony of 'menage a trois' revealed by the proteome of Megavirus virophage.</title>
        <authorList>
            <person name="Jeudy S."/>
            <person name="Bertaux L."/>
            <person name="Alempic J.-M."/>
            <person name="Lartigue A."/>
            <person name="Legendre M."/>
            <person name="Philippe N."/>
            <person name="Beucher L."/>
            <person name="Biondi E."/>
            <person name="Juul S."/>
            <person name="Turner D."/>
            <person name="Coute Y."/>
            <person name="Claverie J.-M."/>
            <person name="Abergel C."/>
        </authorList>
    </citation>
    <scope>NUCLEOTIDE SEQUENCE [LARGE SCALE GENOMIC DNA]</scope>
</reference>
<dbReference type="Gene3D" id="3.40.960.10">
    <property type="entry name" value="VSR Endonuclease"/>
    <property type="match status" value="1"/>
</dbReference>
<gene>
    <name evidence="3" type="ORF">mc_671b</name>
</gene>
<keyword evidence="4" id="KW-1185">Reference proteome</keyword>
<evidence type="ECO:0000313" key="4">
    <source>
        <dbReference type="Proteomes" id="UP000289600"/>
    </source>
</evidence>
<evidence type="ECO:0000259" key="1">
    <source>
        <dbReference type="Pfam" id="PF04480"/>
    </source>
</evidence>
<dbReference type="InterPro" id="IPR007569">
    <property type="entry name" value="DUF559"/>
</dbReference>
<evidence type="ECO:0000259" key="2">
    <source>
        <dbReference type="Pfam" id="PF14311"/>
    </source>
</evidence>
<accession>A0A2P1EMH8</accession>
<proteinExistence type="predicted"/>
<feature type="domain" description="DUF559" evidence="1">
    <location>
        <begin position="321"/>
        <end position="393"/>
    </location>
</feature>
<keyword evidence="3" id="KW-0540">Nuclease</keyword>
<feature type="domain" description="Treble clef zinc finger" evidence="2">
    <location>
        <begin position="105"/>
        <end position="154"/>
    </location>
</feature>
<dbReference type="GO" id="GO:0004519">
    <property type="term" value="F:endonuclease activity"/>
    <property type="evidence" value="ECO:0007669"/>
    <property type="project" value="UniProtKB-KW"/>
</dbReference>
<dbReference type="EMBL" id="MG807320">
    <property type="protein sequence ID" value="AVL95058.1"/>
    <property type="molecule type" value="Genomic_DNA"/>
</dbReference>